<feature type="transmembrane region" description="Helical" evidence="1">
    <location>
        <begin position="49"/>
        <end position="69"/>
    </location>
</feature>
<dbReference type="Pfam" id="PF00135">
    <property type="entry name" value="COesterase"/>
    <property type="match status" value="1"/>
</dbReference>
<dbReference type="Gene3D" id="3.40.50.1820">
    <property type="entry name" value="alpha/beta hydrolase"/>
    <property type="match status" value="1"/>
</dbReference>
<accession>A0A158QEM1</accession>
<gene>
    <name evidence="3" type="ORF">HDID_LOCUS7625</name>
</gene>
<dbReference type="InterPro" id="IPR050309">
    <property type="entry name" value="Type-B_Carboxylest/Lipase"/>
</dbReference>
<reference evidence="5" key="1">
    <citation type="submission" date="2016-04" db="UniProtKB">
        <authorList>
            <consortium name="WormBaseParasite"/>
        </authorList>
    </citation>
    <scope>IDENTIFICATION</scope>
</reference>
<keyword evidence="1" id="KW-0812">Transmembrane</keyword>
<dbReference type="SUPFAM" id="SSF53474">
    <property type="entry name" value="alpha/beta-Hydrolases"/>
    <property type="match status" value="1"/>
</dbReference>
<dbReference type="STRING" id="6216.A0A158QEM1"/>
<keyword evidence="1" id="KW-0472">Membrane</keyword>
<keyword evidence="1" id="KW-1133">Transmembrane helix</keyword>
<dbReference type="WBParaSite" id="HDID_0000762701-mRNA-1">
    <property type="protein sequence ID" value="HDID_0000762701-mRNA-1"/>
    <property type="gene ID" value="HDID_0000762701"/>
</dbReference>
<evidence type="ECO:0000259" key="2">
    <source>
        <dbReference type="Pfam" id="PF00135"/>
    </source>
</evidence>
<evidence type="ECO:0000313" key="3">
    <source>
        <dbReference type="EMBL" id="VDL59943.1"/>
    </source>
</evidence>
<dbReference type="EMBL" id="UYSG01010956">
    <property type="protein sequence ID" value="VDL59943.1"/>
    <property type="molecule type" value="Genomic_DNA"/>
</dbReference>
<reference evidence="3 4" key="2">
    <citation type="submission" date="2018-11" db="EMBL/GenBank/DDBJ databases">
        <authorList>
            <consortium name="Pathogen Informatics"/>
        </authorList>
    </citation>
    <scope>NUCLEOTIDE SEQUENCE [LARGE SCALE GENOMIC DNA]</scope>
</reference>
<dbReference type="OrthoDB" id="19653at2759"/>
<dbReference type="ESTHER" id="hymdi-a0a158qem1">
    <property type="family name" value="Neurotactin"/>
</dbReference>
<dbReference type="Proteomes" id="UP000274504">
    <property type="component" value="Unassembled WGS sequence"/>
</dbReference>
<dbReference type="InterPro" id="IPR029058">
    <property type="entry name" value="AB_hydrolase_fold"/>
</dbReference>
<proteinExistence type="predicted"/>
<dbReference type="PANTHER" id="PTHR11559">
    <property type="entry name" value="CARBOXYLESTERASE"/>
    <property type="match status" value="1"/>
</dbReference>
<dbReference type="InterPro" id="IPR002018">
    <property type="entry name" value="CarbesteraseB"/>
</dbReference>
<name>A0A158QEM1_HYMDI</name>
<protein>
    <submittedName>
        <fullName evidence="5">COesterase domain-containing protein</fullName>
    </submittedName>
</protein>
<dbReference type="AlphaFoldDB" id="A0A158QEM1"/>
<feature type="domain" description="Carboxylesterase type B" evidence="2">
    <location>
        <begin position="175"/>
        <end position="354"/>
    </location>
</feature>
<evidence type="ECO:0000313" key="5">
    <source>
        <dbReference type="WBParaSite" id="HDID_0000762701-mRNA-1"/>
    </source>
</evidence>
<sequence>MYQNTACRRVRVVEYHRLLEPDHFFRYKRPKIEPPGINIIFRLPLDRTLLFLILIFFIGVIVHFTSAYLRLPPFPPLPVNATSDCAFLQGSWNADQTVLRFYAVPYALPPLAKPDEATLDILQEYLHVIGGKPSLRWKMPQKVSGFEGCILAHYDRCSFKLGRWICDLSKPRPVSSCVQPKTDGRVDIMNPQYLFQNERCLQVDIATPTFEGTLKPVVIVIAGFQFLAEPMISPDSPRPAYWPEDETVRHSNAVWVYLHYRLGLAGFFYNLTHPRYKTKEKQQLSHENYALQDQLDGLRWIKTHIKQFGGDPQRMTVFGIASGATSVLALMKMKNKGENLFQQAWLSSGAVHWHSERDKTPHVNIVDKVFTDIAINHIGTHCKPSNPGTISKSCKLSEISQKLNDIPLQVINSLIGDNFKDENLIGEFMSSGNKSGNGMGWIYAETNSGNVLPPKYWTENEINHIFGRAKHSIRVVFSSMAQELEEWPGMGDTWLGEAIDIQIDKVAQMFDQYRHLTESRGVQGLKNLLAAAWKHDLTLQSMLSVPVRSQQDFHLEILSLIRFSCPQSWIISKFIKSKGVFYKLILDERSGRGIPFAPGPGFMKKNNVQIKREAFHSLDALILTGRLGNLREIGNQTATPHTARSFQSFSNKLRNMFKDFVHGKDLDSNCKADLKDPYGCRINGIRTEKFGDDKIMVELCAHIDWERWISNIIVHN</sequence>
<evidence type="ECO:0000256" key="1">
    <source>
        <dbReference type="SAM" id="Phobius"/>
    </source>
</evidence>
<evidence type="ECO:0000313" key="4">
    <source>
        <dbReference type="Proteomes" id="UP000274504"/>
    </source>
</evidence>
<organism evidence="5">
    <name type="scientific">Hymenolepis diminuta</name>
    <name type="common">Rat tapeworm</name>
    <dbReference type="NCBI Taxonomy" id="6216"/>
    <lineage>
        <taxon>Eukaryota</taxon>
        <taxon>Metazoa</taxon>
        <taxon>Spiralia</taxon>
        <taxon>Lophotrochozoa</taxon>
        <taxon>Platyhelminthes</taxon>
        <taxon>Cestoda</taxon>
        <taxon>Eucestoda</taxon>
        <taxon>Cyclophyllidea</taxon>
        <taxon>Hymenolepididae</taxon>
        <taxon>Hymenolepis</taxon>
    </lineage>
</organism>